<organism evidence="2">
    <name type="scientific">Selaginella moellendorffii</name>
    <name type="common">Spikemoss</name>
    <dbReference type="NCBI Taxonomy" id="88036"/>
    <lineage>
        <taxon>Eukaryota</taxon>
        <taxon>Viridiplantae</taxon>
        <taxon>Streptophyta</taxon>
        <taxon>Embryophyta</taxon>
        <taxon>Tracheophyta</taxon>
        <taxon>Lycopodiopsida</taxon>
        <taxon>Selaginellales</taxon>
        <taxon>Selaginellaceae</taxon>
        <taxon>Selaginella</taxon>
    </lineage>
</organism>
<dbReference type="HOGENOM" id="CLU_1828666_0_0_1"/>
<reference evidence="1 2" key="1">
    <citation type="journal article" date="2011" name="Science">
        <title>The Selaginella genome identifies genetic changes associated with the evolution of vascular plants.</title>
        <authorList>
            <person name="Banks J.A."/>
            <person name="Nishiyama T."/>
            <person name="Hasebe M."/>
            <person name="Bowman J.L."/>
            <person name="Gribskov M."/>
            <person name="dePamphilis C."/>
            <person name="Albert V.A."/>
            <person name="Aono N."/>
            <person name="Aoyama T."/>
            <person name="Ambrose B.A."/>
            <person name="Ashton N.W."/>
            <person name="Axtell M.J."/>
            <person name="Barker E."/>
            <person name="Barker M.S."/>
            <person name="Bennetzen J.L."/>
            <person name="Bonawitz N.D."/>
            <person name="Chapple C."/>
            <person name="Cheng C."/>
            <person name="Correa L.G."/>
            <person name="Dacre M."/>
            <person name="DeBarry J."/>
            <person name="Dreyer I."/>
            <person name="Elias M."/>
            <person name="Engstrom E.M."/>
            <person name="Estelle M."/>
            <person name="Feng L."/>
            <person name="Finet C."/>
            <person name="Floyd S.K."/>
            <person name="Frommer W.B."/>
            <person name="Fujita T."/>
            <person name="Gramzow L."/>
            <person name="Gutensohn M."/>
            <person name="Harholt J."/>
            <person name="Hattori M."/>
            <person name="Heyl A."/>
            <person name="Hirai T."/>
            <person name="Hiwatashi Y."/>
            <person name="Ishikawa M."/>
            <person name="Iwata M."/>
            <person name="Karol K.G."/>
            <person name="Koehler B."/>
            <person name="Kolukisaoglu U."/>
            <person name="Kubo M."/>
            <person name="Kurata T."/>
            <person name="Lalonde S."/>
            <person name="Li K."/>
            <person name="Li Y."/>
            <person name="Litt A."/>
            <person name="Lyons E."/>
            <person name="Manning G."/>
            <person name="Maruyama T."/>
            <person name="Michael T.P."/>
            <person name="Mikami K."/>
            <person name="Miyazaki S."/>
            <person name="Morinaga S."/>
            <person name="Murata T."/>
            <person name="Mueller-Roeber B."/>
            <person name="Nelson D.R."/>
            <person name="Obara M."/>
            <person name="Oguri Y."/>
            <person name="Olmstead R.G."/>
            <person name="Onodera N."/>
            <person name="Petersen B.L."/>
            <person name="Pils B."/>
            <person name="Prigge M."/>
            <person name="Rensing S.A."/>
            <person name="Riano-Pachon D.M."/>
            <person name="Roberts A.W."/>
            <person name="Sato Y."/>
            <person name="Scheller H.V."/>
            <person name="Schulz B."/>
            <person name="Schulz C."/>
            <person name="Shakirov E.V."/>
            <person name="Shibagaki N."/>
            <person name="Shinohara N."/>
            <person name="Shippen D.E."/>
            <person name="Soerensen I."/>
            <person name="Sotooka R."/>
            <person name="Sugimoto N."/>
            <person name="Sugita M."/>
            <person name="Sumikawa N."/>
            <person name="Tanurdzic M."/>
            <person name="Theissen G."/>
            <person name="Ulvskov P."/>
            <person name="Wakazuki S."/>
            <person name="Weng J.K."/>
            <person name="Willats W.W."/>
            <person name="Wipf D."/>
            <person name="Wolf P.G."/>
            <person name="Yang L."/>
            <person name="Zimmer A.D."/>
            <person name="Zhu Q."/>
            <person name="Mitros T."/>
            <person name="Hellsten U."/>
            <person name="Loque D."/>
            <person name="Otillar R."/>
            <person name="Salamov A."/>
            <person name="Schmutz J."/>
            <person name="Shapiro H."/>
            <person name="Lindquist E."/>
            <person name="Lucas S."/>
            <person name="Rokhsar D."/>
            <person name="Grigoriev I.V."/>
        </authorList>
    </citation>
    <scope>NUCLEOTIDE SEQUENCE [LARGE SCALE GENOMIC DNA]</scope>
</reference>
<protein>
    <submittedName>
        <fullName evidence="1">Uncharacterized protein</fullName>
    </submittedName>
</protein>
<evidence type="ECO:0000313" key="1">
    <source>
        <dbReference type="EMBL" id="EFJ18707.1"/>
    </source>
</evidence>
<keyword evidence="2" id="KW-1185">Reference proteome</keyword>
<dbReference type="AlphaFoldDB" id="D8SA80"/>
<name>D8SA80_SELML</name>
<dbReference type="InParanoid" id="D8SA80"/>
<dbReference type="KEGG" id="smo:SELMODRAFT_419995"/>
<dbReference type="Proteomes" id="UP000001514">
    <property type="component" value="Unassembled WGS sequence"/>
</dbReference>
<proteinExistence type="predicted"/>
<dbReference type="EMBL" id="GL377609">
    <property type="protein sequence ID" value="EFJ18707.1"/>
    <property type="molecule type" value="Genomic_DNA"/>
</dbReference>
<gene>
    <name evidence="1" type="ORF">SELMODRAFT_419995</name>
</gene>
<evidence type="ECO:0000313" key="2">
    <source>
        <dbReference type="Proteomes" id="UP000001514"/>
    </source>
</evidence>
<sequence length="141" mass="15397">MATMGRANALEGKLDPQLSLPGESWDSSFFARDGENSGIDKQNLFSITLRSIARNKSSRAYHILARRSNTHCASLALPYFHKCPPGYANFSVEKLSQVGNLAQAFKTELKLDAISSEIGVMDNSVGWLQEEIGGGFSRQDG</sequence>
<accession>D8SA80</accession>
<dbReference type="Gramene" id="EFJ18707">
    <property type="protein sequence ID" value="EFJ18707"/>
    <property type="gene ID" value="SELMODRAFT_419995"/>
</dbReference>